<comment type="caution">
    <text evidence="2">The sequence shown here is derived from an EMBL/GenBank/DDBJ whole genome shotgun (WGS) entry which is preliminary data.</text>
</comment>
<sequence>MTAHRFSRFIQVITIVFLATSGLALGIFKSGLNHEAAIKKSTHKTNQSAKTLPLAKNLIVEVPKSLQGKAIYHAQLKPNQKFIALTFDDGPSPKNTAQVLEILKKNQVKATFFFIGAMVQAYPQIAKQVVADGHELGNHTWHHWYRRMDLATASSEIDRTADAIYKTTGVKTALFRPPGGYLNNGLADYAKNQHYAVMMWSSLCGDADRHTPSVAGMVNNVLRSAKPGAIVLLHDGGGNRSRTVKALPQIIAGLKAQGYKFVTSSELLEIQAKEQATALKTVPAVKKDENQKNQPHQQL</sequence>
<dbReference type="PANTHER" id="PTHR10587">
    <property type="entry name" value="GLYCOSYL TRANSFERASE-RELATED"/>
    <property type="match status" value="1"/>
</dbReference>
<feature type="domain" description="NodB homology" evidence="1">
    <location>
        <begin position="81"/>
        <end position="262"/>
    </location>
</feature>
<dbReference type="PROSITE" id="PS51677">
    <property type="entry name" value="NODB"/>
    <property type="match status" value="1"/>
</dbReference>
<accession>A0ABR8ADM8</accession>
<dbReference type="CDD" id="cd10917">
    <property type="entry name" value="CE4_NodB_like_6s_7s"/>
    <property type="match status" value="1"/>
</dbReference>
<gene>
    <name evidence="2" type="ORF">H6G24_17815</name>
</gene>
<dbReference type="Pfam" id="PF01522">
    <property type="entry name" value="Polysacc_deac_1"/>
    <property type="match status" value="1"/>
</dbReference>
<evidence type="ECO:0000313" key="2">
    <source>
        <dbReference type="EMBL" id="MBD2197335.1"/>
    </source>
</evidence>
<dbReference type="RefSeq" id="WP_190549888.1">
    <property type="nucleotide sequence ID" value="NZ_CAWPNO010000059.1"/>
</dbReference>
<dbReference type="Gene3D" id="3.20.20.370">
    <property type="entry name" value="Glycoside hydrolase/deacetylase"/>
    <property type="match status" value="1"/>
</dbReference>
<dbReference type="Proteomes" id="UP000658514">
    <property type="component" value="Unassembled WGS sequence"/>
</dbReference>
<dbReference type="InterPro" id="IPR011330">
    <property type="entry name" value="Glyco_hydro/deAcase_b/a-brl"/>
</dbReference>
<organism evidence="2 3">
    <name type="scientific">Calothrix parietina FACHB-288</name>
    <dbReference type="NCBI Taxonomy" id="2692896"/>
    <lineage>
        <taxon>Bacteria</taxon>
        <taxon>Bacillati</taxon>
        <taxon>Cyanobacteriota</taxon>
        <taxon>Cyanophyceae</taxon>
        <taxon>Nostocales</taxon>
        <taxon>Calotrichaceae</taxon>
        <taxon>Calothrix</taxon>
    </lineage>
</organism>
<evidence type="ECO:0000259" key="1">
    <source>
        <dbReference type="PROSITE" id="PS51677"/>
    </source>
</evidence>
<dbReference type="SUPFAM" id="SSF88713">
    <property type="entry name" value="Glycoside hydrolase/deacetylase"/>
    <property type="match status" value="1"/>
</dbReference>
<dbReference type="InterPro" id="IPR002509">
    <property type="entry name" value="NODB_dom"/>
</dbReference>
<protein>
    <submittedName>
        <fullName evidence="2">Polysaccharide deacetylase family protein</fullName>
    </submittedName>
</protein>
<evidence type="ECO:0000313" key="3">
    <source>
        <dbReference type="Proteomes" id="UP000658514"/>
    </source>
</evidence>
<proteinExistence type="predicted"/>
<name>A0ABR8ADM8_9CYAN</name>
<reference evidence="2 3" key="1">
    <citation type="journal article" date="2020" name="ISME J.">
        <title>Comparative genomics reveals insights into cyanobacterial evolution and habitat adaptation.</title>
        <authorList>
            <person name="Chen M.Y."/>
            <person name="Teng W.K."/>
            <person name="Zhao L."/>
            <person name="Hu C.X."/>
            <person name="Zhou Y.K."/>
            <person name="Han B.P."/>
            <person name="Song L.R."/>
            <person name="Shu W.S."/>
        </authorList>
    </citation>
    <scope>NUCLEOTIDE SEQUENCE [LARGE SCALE GENOMIC DNA]</scope>
    <source>
        <strain evidence="2 3">FACHB-288</strain>
    </source>
</reference>
<dbReference type="EMBL" id="JACJQH010000027">
    <property type="protein sequence ID" value="MBD2197335.1"/>
    <property type="molecule type" value="Genomic_DNA"/>
</dbReference>
<keyword evidence="3" id="KW-1185">Reference proteome</keyword>
<dbReference type="InterPro" id="IPR050248">
    <property type="entry name" value="Polysacc_deacetylase_ArnD"/>
</dbReference>